<keyword evidence="1" id="KW-0813">Transport</keyword>
<feature type="domain" description="ABC transporter" evidence="7">
    <location>
        <begin position="2"/>
        <end position="259"/>
    </location>
</feature>
<dbReference type="SMART" id="SM00382">
    <property type="entry name" value="AAA"/>
    <property type="match status" value="1"/>
</dbReference>
<evidence type="ECO:0000256" key="5">
    <source>
        <dbReference type="ARBA" id="ARBA00022967"/>
    </source>
</evidence>
<accession>R4U4V3</accession>
<name>R4U4V3_9MOLU</name>
<dbReference type="InterPro" id="IPR003439">
    <property type="entry name" value="ABC_transporter-like_ATP-bd"/>
</dbReference>
<dbReference type="PROSITE" id="PS00211">
    <property type="entry name" value="ABC_TRANSPORTER_1"/>
    <property type="match status" value="1"/>
</dbReference>
<dbReference type="PANTHER" id="PTHR43166">
    <property type="entry name" value="AMINO ACID IMPORT ATP-BINDING PROTEIN"/>
    <property type="match status" value="1"/>
</dbReference>
<evidence type="ECO:0000313" key="8">
    <source>
        <dbReference type="EMBL" id="AGM25588.1"/>
    </source>
</evidence>
<protein>
    <submittedName>
        <fullName evidence="8">Phosphonate transport system ATP-binding protein</fullName>
    </submittedName>
</protein>
<reference evidence="8 9" key="1">
    <citation type="journal article" date="2013" name="Genome Biol. Evol.">
        <title>Complete genomes of two dipteran-associated spiroplasmas provided insights into the origin, dynamics, and impacts of viral invasion in spiroplasma.</title>
        <authorList>
            <person name="Ku C."/>
            <person name="Lo W.S."/>
            <person name="Chen L.L."/>
            <person name="Kuo C.H."/>
        </authorList>
    </citation>
    <scope>NUCLEOTIDE SEQUENCE [LARGE SCALE GENOMIC DNA]</scope>
    <source>
        <strain evidence="8 9">DF-1</strain>
    </source>
</reference>
<gene>
    <name evidence="8" type="primary">phnC</name>
    <name evidence="8" type="ORF">SCHRY_v1c10160</name>
</gene>
<evidence type="ECO:0000256" key="3">
    <source>
        <dbReference type="ARBA" id="ARBA00022741"/>
    </source>
</evidence>
<dbReference type="NCBIfam" id="TIGR02315">
    <property type="entry name" value="ABC_phnC"/>
    <property type="match status" value="1"/>
</dbReference>
<dbReference type="InterPro" id="IPR027417">
    <property type="entry name" value="P-loop_NTPase"/>
</dbReference>
<dbReference type="GO" id="GO:0016020">
    <property type="term" value="C:membrane"/>
    <property type="evidence" value="ECO:0007669"/>
    <property type="project" value="InterPro"/>
</dbReference>
<dbReference type="InterPro" id="IPR017871">
    <property type="entry name" value="ABC_transporter-like_CS"/>
</dbReference>
<keyword evidence="2" id="KW-1003">Cell membrane</keyword>
<dbReference type="HOGENOM" id="CLU_000604_1_22_14"/>
<dbReference type="OrthoDB" id="389713at2"/>
<keyword evidence="3" id="KW-0547">Nucleotide-binding</keyword>
<dbReference type="Gene3D" id="3.40.50.300">
    <property type="entry name" value="P-loop containing nucleotide triphosphate hydrolases"/>
    <property type="match status" value="1"/>
</dbReference>
<evidence type="ECO:0000256" key="1">
    <source>
        <dbReference type="ARBA" id="ARBA00022448"/>
    </source>
</evidence>
<dbReference type="CDD" id="cd03256">
    <property type="entry name" value="ABC_PhnC_transporter"/>
    <property type="match status" value="1"/>
</dbReference>
<evidence type="ECO:0000259" key="7">
    <source>
        <dbReference type="PROSITE" id="PS50893"/>
    </source>
</evidence>
<dbReference type="Proteomes" id="UP000013964">
    <property type="component" value="Chromosome"/>
</dbReference>
<dbReference type="RefSeq" id="WP_016339406.1">
    <property type="nucleotide sequence ID" value="NC_021280.1"/>
</dbReference>
<dbReference type="GO" id="GO:0005524">
    <property type="term" value="F:ATP binding"/>
    <property type="evidence" value="ECO:0007669"/>
    <property type="project" value="UniProtKB-KW"/>
</dbReference>
<dbReference type="PATRIC" id="fig|1276227.3.peg.1017"/>
<dbReference type="InterPro" id="IPR050086">
    <property type="entry name" value="MetN_ABC_transporter-like"/>
</dbReference>
<dbReference type="EMBL" id="CP005077">
    <property type="protein sequence ID" value="AGM25588.1"/>
    <property type="molecule type" value="Genomic_DNA"/>
</dbReference>
<dbReference type="InterPro" id="IPR003593">
    <property type="entry name" value="AAA+_ATPase"/>
</dbReference>
<sequence length="263" mass="29463">MIKFENVNKVWPNGVHALKDVNLEISEGEFVAVIGLSGAGKTTLLRTINKMNTINSGTINITVNEKNKAGKVEQVSYLVNKLSGRKLRRLRTKIGLMSQDYNNIGQQTVLKNVLNARVAKMGFWQSLIGWFTKKDKIIALSSLEKLHILDRAYIRAENLSGGQQQRIALARTLAQKPQLIIADEPVSALDPILANQVMNDFKRINEEEKIIVIMNIHHVELALKYATRIVGVKAGEIVFDGKAKDVTPEILKDIYGETYEKTE</sequence>
<evidence type="ECO:0000256" key="2">
    <source>
        <dbReference type="ARBA" id="ARBA00022475"/>
    </source>
</evidence>
<dbReference type="PROSITE" id="PS50893">
    <property type="entry name" value="ABC_TRANSPORTER_2"/>
    <property type="match status" value="1"/>
</dbReference>
<keyword evidence="4 8" id="KW-0067">ATP-binding</keyword>
<dbReference type="Pfam" id="PF00005">
    <property type="entry name" value="ABC_tran"/>
    <property type="match status" value="1"/>
</dbReference>
<evidence type="ECO:0000256" key="6">
    <source>
        <dbReference type="ARBA" id="ARBA00023136"/>
    </source>
</evidence>
<dbReference type="PANTHER" id="PTHR43166:SF6">
    <property type="entry name" value="PHOSPHONATES IMPORT ATP-BINDING PROTEIN PHNC"/>
    <property type="match status" value="1"/>
</dbReference>
<evidence type="ECO:0000313" key="9">
    <source>
        <dbReference type="Proteomes" id="UP000013964"/>
    </source>
</evidence>
<dbReference type="eggNOG" id="COG3638">
    <property type="taxonomic scope" value="Bacteria"/>
</dbReference>
<dbReference type="InterPro" id="IPR012693">
    <property type="entry name" value="ABC_transpr_PhnC"/>
</dbReference>
<dbReference type="KEGG" id="scr:SCHRY_v1c10160"/>
<dbReference type="STRING" id="1276227.SCHRY_v1c10160"/>
<proteinExistence type="predicted"/>
<dbReference type="AlphaFoldDB" id="R4U4V3"/>
<dbReference type="SUPFAM" id="SSF52540">
    <property type="entry name" value="P-loop containing nucleoside triphosphate hydrolases"/>
    <property type="match status" value="1"/>
</dbReference>
<organism evidence="8 9">
    <name type="scientific">Spiroplasma chrysopicola DF-1</name>
    <dbReference type="NCBI Taxonomy" id="1276227"/>
    <lineage>
        <taxon>Bacteria</taxon>
        <taxon>Bacillati</taxon>
        <taxon>Mycoplasmatota</taxon>
        <taxon>Mollicutes</taxon>
        <taxon>Entomoplasmatales</taxon>
        <taxon>Spiroplasmataceae</taxon>
        <taxon>Spiroplasma</taxon>
    </lineage>
</organism>
<keyword evidence="5" id="KW-1278">Translocase</keyword>
<keyword evidence="9" id="KW-1185">Reference proteome</keyword>
<dbReference type="GO" id="GO:0016887">
    <property type="term" value="F:ATP hydrolysis activity"/>
    <property type="evidence" value="ECO:0007669"/>
    <property type="project" value="InterPro"/>
</dbReference>
<keyword evidence="6" id="KW-0472">Membrane</keyword>
<dbReference type="GO" id="GO:0015416">
    <property type="term" value="F:ABC-type phosphonate transporter activity"/>
    <property type="evidence" value="ECO:0007669"/>
    <property type="project" value="InterPro"/>
</dbReference>
<evidence type="ECO:0000256" key="4">
    <source>
        <dbReference type="ARBA" id="ARBA00022840"/>
    </source>
</evidence>